<dbReference type="Gene3D" id="6.10.340.10">
    <property type="match status" value="1"/>
</dbReference>
<organism evidence="14 15">
    <name type="scientific">Oleispira antarctica</name>
    <dbReference type="NCBI Taxonomy" id="188908"/>
    <lineage>
        <taxon>Bacteria</taxon>
        <taxon>Pseudomonadati</taxon>
        <taxon>Pseudomonadota</taxon>
        <taxon>Gammaproteobacteria</taxon>
        <taxon>Oceanospirillales</taxon>
        <taxon>Oceanospirillaceae</taxon>
        <taxon>Oleispira</taxon>
    </lineage>
</organism>
<dbReference type="InterPro" id="IPR001789">
    <property type="entry name" value="Sig_transdc_resp-reg_receiver"/>
</dbReference>
<dbReference type="Gene3D" id="3.30.565.10">
    <property type="entry name" value="Histidine kinase-like ATPase, C-terminal domain"/>
    <property type="match status" value="1"/>
</dbReference>
<keyword evidence="5" id="KW-0808">Transferase</keyword>
<sequence length="645" mass="72631">STQLFRLVFFCYCLVAITVTAIHVVEEYRQTKNSILQELHSYQVIFGPVLGKSIWHLDNERTDDVVNAINLVPIIEGVKVQKYKENNIFMAQGLVMNEHFETLLYEGHQVTVASNKHDLFYYEFDVSYQYADVEHKLAHVTLYSSSEMVLDRVKTGFIFLAINSIIKGVALWFIFYWFSNRIILRPLNKLAGSVKKINFTNIGELEKIEVNDKNDEIHDLQISFSRMIDELDKSKLQILDLNENLLKNVQAKTHQIEFEKIKSVRALNMKSDLLATMSYEIRTPMNGIVGMLAMLRTADLDAKSLNQVKLAQGSANTLLLLINDILDYSKIEVENIKLENEVVSLQEEVTNILEISKILMRQKGLPFSVVLQGLADYKVLVDPLRLGQIFSNLLSNAIKFTQEGKVEVVCKLQSDKGNEDFCTLAVDIKDTGVGILPEKMESLFHDTLDTKEDTARKFGGTGLGLPIVKVLCKLMGGRVWATSTPEKGSCFSFEVCLQKVLFQENNHKEIDVHSDAPLPPSHILLVENNLINQTVAIEMLQDLSQRITLVHNGKEALAALLEGGRFDLILMDCNMPVMDGYEATRLIRNEEITGAGTDSPIPIIAMTANAMAGDMDKCLDAGMDDYLSKPVDVKALKKKLKLYLS</sequence>
<name>A0A1Y5HUP7_OLEAN</name>
<keyword evidence="7" id="KW-0902">Two-component regulatory system</keyword>
<dbReference type="Gene3D" id="1.10.287.130">
    <property type="match status" value="1"/>
</dbReference>
<evidence type="ECO:0000256" key="7">
    <source>
        <dbReference type="ARBA" id="ARBA00023012"/>
    </source>
</evidence>
<accession>A0A1Y5HUP7</accession>
<dbReference type="CDD" id="cd06225">
    <property type="entry name" value="HAMP"/>
    <property type="match status" value="1"/>
</dbReference>
<dbReference type="PROSITE" id="PS50885">
    <property type="entry name" value="HAMP"/>
    <property type="match status" value="1"/>
</dbReference>
<keyword evidence="10" id="KW-0812">Transmembrane</keyword>
<dbReference type="PRINTS" id="PR00344">
    <property type="entry name" value="BCTRLSENSOR"/>
</dbReference>
<gene>
    <name evidence="14" type="ORF">A9R00_09540</name>
</gene>
<dbReference type="GO" id="GO:0000155">
    <property type="term" value="F:phosphorelay sensor kinase activity"/>
    <property type="evidence" value="ECO:0007669"/>
    <property type="project" value="InterPro"/>
</dbReference>
<evidence type="ECO:0000259" key="13">
    <source>
        <dbReference type="PROSITE" id="PS50885"/>
    </source>
</evidence>
<dbReference type="EMBL" id="MABE01000553">
    <property type="protein sequence ID" value="OUS39493.1"/>
    <property type="molecule type" value="Genomic_DNA"/>
</dbReference>
<dbReference type="PROSITE" id="PS50110">
    <property type="entry name" value="RESPONSE_REGULATORY"/>
    <property type="match status" value="1"/>
</dbReference>
<dbReference type="Pfam" id="PF02518">
    <property type="entry name" value="HATPase_c"/>
    <property type="match status" value="1"/>
</dbReference>
<dbReference type="EC" id="2.7.13.3" evidence="3"/>
<dbReference type="SMART" id="SM00448">
    <property type="entry name" value="REC"/>
    <property type="match status" value="1"/>
</dbReference>
<feature type="domain" description="Histidine kinase" evidence="11">
    <location>
        <begin position="276"/>
        <end position="499"/>
    </location>
</feature>
<keyword evidence="4 8" id="KW-0597">Phosphoprotein</keyword>
<keyword evidence="9" id="KW-0175">Coiled coil</keyword>
<evidence type="ECO:0000256" key="2">
    <source>
        <dbReference type="ARBA" id="ARBA00004370"/>
    </source>
</evidence>
<keyword evidence="6" id="KW-0418">Kinase</keyword>
<feature type="domain" description="Response regulatory" evidence="12">
    <location>
        <begin position="522"/>
        <end position="644"/>
    </location>
</feature>
<dbReference type="SMART" id="SM00387">
    <property type="entry name" value="HATPase_c"/>
    <property type="match status" value="1"/>
</dbReference>
<dbReference type="PANTHER" id="PTHR45339">
    <property type="entry name" value="HYBRID SIGNAL TRANSDUCTION HISTIDINE KINASE J"/>
    <property type="match status" value="1"/>
</dbReference>
<feature type="transmembrane region" description="Helical" evidence="10">
    <location>
        <begin position="157"/>
        <end position="178"/>
    </location>
</feature>
<dbReference type="PROSITE" id="PS50109">
    <property type="entry name" value="HIS_KIN"/>
    <property type="match status" value="1"/>
</dbReference>
<keyword evidence="10" id="KW-1133">Transmembrane helix</keyword>
<evidence type="ECO:0000256" key="5">
    <source>
        <dbReference type="ARBA" id="ARBA00022679"/>
    </source>
</evidence>
<dbReference type="InterPro" id="IPR005467">
    <property type="entry name" value="His_kinase_dom"/>
</dbReference>
<evidence type="ECO:0000313" key="15">
    <source>
        <dbReference type="Proteomes" id="UP000227088"/>
    </source>
</evidence>
<dbReference type="InterPro" id="IPR003594">
    <property type="entry name" value="HATPase_dom"/>
</dbReference>
<evidence type="ECO:0000256" key="4">
    <source>
        <dbReference type="ARBA" id="ARBA00022553"/>
    </source>
</evidence>
<evidence type="ECO:0000256" key="8">
    <source>
        <dbReference type="PROSITE-ProRule" id="PRU00169"/>
    </source>
</evidence>
<dbReference type="Pfam" id="PF00072">
    <property type="entry name" value="Response_reg"/>
    <property type="match status" value="1"/>
</dbReference>
<comment type="caution">
    <text evidence="14">The sequence shown here is derived from an EMBL/GenBank/DDBJ whole genome shotgun (WGS) entry which is preliminary data.</text>
</comment>
<dbReference type="SUPFAM" id="SSF55874">
    <property type="entry name" value="ATPase domain of HSP90 chaperone/DNA topoisomerase II/histidine kinase"/>
    <property type="match status" value="1"/>
</dbReference>
<protein>
    <recommendedName>
        <fullName evidence="3">histidine kinase</fullName>
        <ecNumber evidence="3">2.7.13.3</ecNumber>
    </recommendedName>
</protein>
<dbReference type="InterPro" id="IPR003661">
    <property type="entry name" value="HisK_dim/P_dom"/>
</dbReference>
<comment type="subcellular location">
    <subcellularLocation>
        <location evidence="2">Membrane</location>
    </subcellularLocation>
</comment>
<dbReference type="SUPFAM" id="SSF47384">
    <property type="entry name" value="Homodimeric domain of signal transducing histidine kinase"/>
    <property type="match status" value="1"/>
</dbReference>
<evidence type="ECO:0000313" key="14">
    <source>
        <dbReference type="EMBL" id="OUS39493.1"/>
    </source>
</evidence>
<dbReference type="InterPro" id="IPR011006">
    <property type="entry name" value="CheY-like_superfamily"/>
</dbReference>
<dbReference type="FunFam" id="3.30.565.10:FF:000010">
    <property type="entry name" value="Sensor histidine kinase RcsC"/>
    <property type="match status" value="1"/>
</dbReference>
<keyword evidence="10" id="KW-0472">Membrane</keyword>
<dbReference type="AlphaFoldDB" id="A0A1Y5HUP7"/>
<evidence type="ECO:0000256" key="9">
    <source>
        <dbReference type="SAM" id="Coils"/>
    </source>
</evidence>
<dbReference type="CDD" id="cd17546">
    <property type="entry name" value="REC_hyHK_CKI1_RcsC-like"/>
    <property type="match status" value="1"/>
</dbReference>
<proteinExistence type="predicted"/>
<dbReference type="Proteomes" id="UP000227088">
    <property type="component" value="Unassembled WGS sequence"/>
</dbReference>
<dbReference type="SUPFAM" id="SSF52172">
    <property type="entry name" value="CheY-like"/>
    <property type="match status" value="1"/>
</dbReference>
<reference evidence="15" key="1">
    <citation type="journal article" date="2017" name="Proc. Natl. Acad. Sci. U.S.A.">
        <title>Simulation of Deepwater Horizon oil plume reveals substrate specialization within a complex community of hydrocarbon degraders.</title>
        <authorList>
            <person name="Hu P."/>
            <person name="Dubinsky E.A."/>
            <person name="Probst A.J."/>
            <person name="Wang J."/>
            <person name="Sieber C.M.K."/>
            <person name="Tom L.M."/>
            <person name="Gardinali P."/>
            <person name="Banfield J.F."/>
            <person name="Atlas R.M."/>
            <person name="Andersen G.L."/>
        </authorList>
    </citation>
    <scope>NUCLEOTIDE SEQUENCE [LARGE SCALE GENOMIC DNA]</scope>
</reference>
<evidence type="ECO:0000259" key="11">
    <source>
        <dbReference type="PROSITE" id="PS50109"/>
    </source>
</evidence>
<dbReference type="SMART" id="SM00388">
    <property type="entry name" value="HisKA"/>
    <property type="match status" value="1"/>
</dbReference>
<feature type="domain" description="HAMP" evidence="13">
    <location>
        <begin position="181"/>
        <end position="236"/>
    </location>
</feature>
<evidence type="ECO:0000256" key="10">
    <source>
        <dbReference type="SAM" id="Phobius"/>
    </source>
</evidence>
<evidence type="ECO:0000256" key="1">
    <source>
        <dbReference type="ARBA" id="ARBA00000085"/>
    </source>
</evidence>
<dbReference type="CDD" id="cd16922">
    <property type="entry name" value="HATPase_EvgS-ArcB-TorS-like"/>
    <property type="match status" value="1"/>
</dbReference>
<dbReference type="InterPro" id="IPR036890">
    <property type="entry name" value="HATPase_C_sf"/>
</dbReference>
<dbReference type="CDD" id="cd00082">
    <property type="entry name" value="HisKA"/>
    <property type="match status" value="1"/>
</dbReference>
<feature type="modified residue" description="4-aspartylphosphate" evidence="8">
    <location>
        <position position="572"/>
    </location>
</feature>
<evidence type="ECO:0000256" key="6">
    <source>
        <dbReference type="ARBA" id="ARBA00022777"/>
    </source>
</evidence>
<dbReference type="InterPro" id="IPR003660">
    <property type="entry name" value="HAMP_dom"/>
</dbReference>
<comment type="catalytic activity">
    <reaction evidence="1">
        <text>ATP + protein L-histidine = ADP + protein N-phospho-L-histidine.</text>
        <dbReference type="EC" id="2.7.13.3"/>
    </reaction>
</comment>
<dbReference type="InterPro" id="IPR036097">
    <property type="entry name" value="HisK_dim/P_sf"/>
</dbReference>
<dbReference type="GO" id="GO:0016020">
    <property type="term" value="C:membrane"/>
    <property type="evidence" value="ECO:0007669"/>
    <property type="project" value="UniProtKB-SubCell"/>
</dbReference>
<dbReference type="InterPro" id="IPR004358">
    <property type="entry name" value="Sig_transdc_His_kin-like_C"/>
</dbReference>
<evidence type="ECO:0000256" key="3">
    <source>
        <dbReference type="ARBA" id="ARBA00012438"/>
    </source>
</evidence>
<feature type="coiled-coil region" evidence="9">
    <location>
        <begin position="328"/>
        <end position="355"/>
    </location>
</feature>
<dbReference type="Pfam" id="PF00512">
    <property type="entry name" value="HisKA"/>
    <property type="match status" value="1"/>
</dbReference>
<dbReference type="PANTHER" id="PTHR45339:SF1">
    <property type="entry name" value="HYBRID SIGNAL TRANSDUCTION HISTIDINE KINASE J"/>
    <property type="match status" value="1"/>
</dbReference>
<feature type="non-terminal residue" evidence="14">
    <location>
        <position position="1"/>
    </location>
</feature>
<evidence type="ECO:0000259" key="12">
    <source>
        <dbReference type="PROSITE" id="PS50110"/>
    </source>
</evidence>
<feature type="transmembrane region" description="Helical" evidence="10">
    <location>
        <begin position="6"/>
        <end position="25"/>
    </location>
</feature>
<dbReference type="Gene3D" id="3.40.50.2300">
    <property type="match status" value="1"/>
</dbReference>